<dbReference type="InterPro" id="IPR011010">
    <property type="entry name" value="DNA_brk_join_enz"/>
</dbReference>
<organism evidence="3 4">
    <name type="scientific">Methylopila henanensis</name>
    <dbReference type="NCBI Taxonomy" id="873516"/>
    <lineage>
        <taxon>Bacteria</taxon>
        <taxon>Pseudomonadati</taxon>
        <taxon>Pseudomonadota</taxon>
        <taxon>Alphaproteobacteria</taxon>
        <taxon>Hyphomicrobiales</taxon>
        <taxon>Methylopilaceae</taxon>
        <taxon>Methylopila</taxon>
    </lineage>
</organism>
<feature type="domain" description="Tyr recombinase" evidence="2">
    <location>
        <begin position="7"/>
        <end position="177"/>
    </location>
</feature>
<evidence type="ECO:0000259" key="2">
    <source>
        <dbReference type="PROSITE" id="PS51898"/>
    </source>
</evidence>
<proteinExistence type="predicted"/>
<evidence type="ECO:0000313" key="3">
    <source>
        <dbReference type="EMBL" id="MFD1701585.1"/>
    </source>
</evidence>
<accession>A0ABW4K0H4</accession>
<dbReference type="RefSeq" id="WP_378796734.1">
    <property type="nucleotide sequence ID" value="NZ_JBHUER010000001.1"/>
</dbReference>
<dbReference type="InterPro" id="IPR002104">
    <property type="entry name" value="Integrase_catalytic"/>
</dbReference>
<dbReference type="Gene3D" id="1.10.443.10">
    <property type="entry name" value="Intergrase catalytic core"/>
    <property type="match status" value="1"/>
</dbReference>
<dbReference type="Pfam" id="PF00589">
    <property type="entry name" value="Phage_integrase"/>
    <property type="match status" value="1"/>
</dbReference>
<sequence length="225" mass="24981">MLVHERRGYRTWTEADITAFRKKWPVGAPVRLAFEILLYTGLRRADAVRLGWCHIVDDDIVITTSQSRHSTELHIPIHAELRAVLKGIPRDAETFVTTIAGEARTAKGFTSWICQAAHDAGLPSNSSPHGLRKAICRRLADADCDALTIMSITGHKNLAEVMPYIEARDRRRRARAGIAALAVDKSVKSANLPERFAHSEPKPLLSQAIFREMARPTGVEPVFSA</sequence>
<dbReference type="PROSITE" id="PS51898">
    <property type="entry name" value="TYR_RECOMBINASE"/>
    <property type="match status" value="1"/>
</dbReference>
<evidence type="ECO:0000256" key="1">
    <source>
        <dbReference type="ARBA" id="ARBA00023172"/>
    </source>
</evidence>
<reference evidence="4" key="1">
    <citation type="journal article" date="2019" name="Int. J. Syst. Evol. Microbiol.">
        <title>The Global Catalogue of Microorganisms (GCM) 10K type strain sequencing project: providing services to taxonomists for standard genome sequencing and annotation.</title>
        <authorList>
            <consortium name="The Broad Institute Genomics Platform"/>
            <consortium name="The Broad Institute Genome Sequencing Center for Infectious Disease"/>
            <person name="Wu L."/>
            <person name="Ma J."/>
        </authorList>
    </citation>
    <scope>NUCLEOTIDE SEQUENCE [LARGE SCALE GENOMIC DNA]</scope>
    <source>
        <strain evidence="4">KCTC 23707</strain>
    </source>
</reference>
<dbReference type="EMBL" id="JBHUER010000001">
    <property type="protein sequence ID" value="MFD1701585.1"/>
    <property type="molecule type" value="Genomic_DNA"/>
</dbReference>
<evidence type="ECO:0000313" key="4">
    <source>
        <dbReference type="Proteomes" id="UP001597308"/>
    </source>
</evidence>
<protein>
    <submittedName>
        <fullName evidence="3">Tyrosine-type recombinase/integrase</fullName>
    </submittedName>
</protein>
<comment type="caution">
    <text evidence="3">The sequence shown here is derived from an EMBL/GenBank/DDBJ whole genome shotgun (WGS) entry which is preliminary data.</text>
</comment>
<dbReference type="SUPFAM" id="SSF56349">
    <property type="entry name" value="DNA breaking-rejoining enzymes"/>
    <property type="match status" value="1"/>
</dbReference>
<keyword evidence="4" id="KW-1185">Reference proteome</keyword>
<gene>
    <name evidence="3" type="ORF">ACFSCV_01070</name>
</gene>
<name>A0ABW4K0H4_9HYPH</name>
<dbReference type="Proteomes" id="UP001597308">
    <property type="component" value="Unassembled WGS sequence"/>
</dbReference>
<keyword evidence="1" id="KW-0233">DNA recombination</keyword>
<dbReference type="InterPro" id="IPR013762">
    <property type="entry name" value="Integrase-like_cat_sf"/>
</dbReference>